<accession>A0A6A3ZQN9</accession>
<comment type="caution">
    <text evidence="5">The sequence shown here is derived from an EMBL/GenBank/DDBJ whole genome shotgun (WGS) entry which is preliminary data.</text>
</comment>
<evidence type="ECO:0000313" key="6">
    <source>
        <dbReference type="Proteomes" id="UP000440367"/>
    </source>
</evidence>
<keyword evidence="1" id="KW-1133">Transmembrane helix</keyword>
<dbReference type="Proteomes" id="UP000476176">
    <property type="component" value="Unassembled WGS sequence"/>
</dbReference>
<gene>
    <name evidence="5" type="ORF">PF002_g9714</name>
    <name evidence="4" type="ORF">PF004_g7703</name>
    <name evidence="3" type="ORF">PF006_g8491</name>
    <name evidence="2" type="ORF">PF010_g7916</name>
</gene>
<evidence type="ECO:0000256" key="1">
    <source>
        <dbReference type="SAM" id="Phobius"/>
    </source>
</evidence>
<dbReference type="AlphaFoldDB" id="A0A6A3ZQN9"/>
<reference evidence="6 7" key="1">
    <citation type="submission" date="2018-08" db="EMBL/GenBank/DDBJ databases">
        <title>Genomic investigation of the strawberry pathogen Phytophthora fragariae indicates pathogenicity is determined by transcriptional variation in three key races.</title>
        <authorList>
            <person name="Adams T.M."/>
            <person name="Armitage A.D."/>
            <person name="Sobczyk M.K."/>
            <person name="Bates H.J."/>
            <person name="Dunwell J.M."/>
            <person name="Nellist C.F."/>
            <person name="Harrison R.J."/>
        </authorList>
    </citation>
    <scope>NUCLEOTIDE SEQUENCE [LARGE SCALE GENOMIC DNA]</scope>
    <source>
        <strain evidence="5 6">BC-1</strain>
        <strain evidence="4 8">BC-23</strain>
        <strain evidence="3 7">NOV-5</strain>
        <strain evidence="2 9">ONT-3</strain>
    </source>
</reference>
<evidence type="ECO:0000313" key="9">
    <source>
        <dbReference type="Proteomes" id="UP000488956"/>
    </source>
</evidence>
<feature type="transmembrane region" description="Helical" evidence="1">
    <location>
        <begin position="181"/>
        <end position="200"/>
    </location>
</feature>
<proteinExistence type="predicted"/>
<protein>
    <submittedName>
        <fullName evidence="5">Uncharacterized protein</fullName>
    </submittedName>
</protein>
<dbReference type="Proteomes" id="UP000440367">
    <property type="component" value="Unassembled WGS sequence"/>
</dbReference>
<keyword evidence="1" id="KW-0472">Membrane</keyword>
<dbReference type="EMBL" id="QXGC01000339">
    <property type="protein sequence ID" value="KAE9239991.1"/>
    <property type="molecule type" value="Genomic_DNA"/>
</dbReference>
<feature type="transmembrane region" description="Helical" evidence="1">
    <location>
        <begin position="421"/>
        <end position="442"/>
    </location>
</feature>
<evidence type="ECO:0000313" key="2">
    <source>
        <dbReference type="EMBL" id="KAE9119302.1"/>
    </source>
</evidence>
<feature type="transmembrane region" description="Helical" evidence="1">
    <location>
        <begin position="6"/>
        <end position="26"/>
    </location>
</feature>
<dbReference type="EMBL" id="QXFX01000348">
    <property type="protein sequence ID" value="KAE9119302.1"/>
    <property type="molecule type" value="Genomic_DNA"/>
</dbReference>
<dbReference type="EMBL" id="QXGA01000387">
    <property type="protein sequence ID" value="KAE9146767.1"/>
    <property type="molecule type" value="Genomic_DNA"/>
</dbReference>
<organism evidence="5 6">
    <name type="scientific">Phytophthora fragariae</name>
    <dbReference type="NCBI Taxonomy" id="53985"/>
    <lineage>
        <taxon>Eukaryota</taxon>
        <taxon>Sar</taxon>
        <taxon>Stramenopiles</taxon>
        <taxon>Oomycota</taxon>
        <taxon>Peronosporomycetes</taxon>
        <taxon>Peronosporales</taxon>
        <taxon>Peronosporaceae</taxon>
        <taxon>Phytophthora</taxon>
    </lineage>
</organism>
<keyword evidence="1" id="KW-0812">Transmembrane</keyword>
<feature type="transmembrane region" description="Helical" evidence="1">
    <location>
        <begin position="63"/>
        <end position="84"/>
    </location>
</feature>
<evidence type="ECO:0000313" key="8">
    <source>
        <dbReference type="Proteomes" id="UP000476176"/>
    </source>
</evidence>
<feature type="transmembrane region" description="Helical" evidence="1">
    <location>
        <begin position="380"/>
        <end position="401"/>
    </location>
</feature>
<evidence type="ECO:0000313" key="3">
    <source>
        <dbReference type="EMBL" id="KAE9146767.1"/>
    </source>
</evidence>
<evidence type="ECO:0000313" key="4">
    <source>
        <dbReference type="EMBL" id="KAE9239991.1"/>
    </source>
</evidence>
<feature type="transmembrane region" description="Helical" evidence="1">
    <location>
        <begin position="105"/>
        <end position="127"/>
    </location>
</feature>
<evidence type="ECO:0000313" key="7">
    <source>
        <dbReference type="Proteomes" id="UP000440732"/>
    </source>
</evidence>
<dbReference type="Proteomes" id="UP000488956">
    <property type="component" value="Unassembled WGS sequence"/>
</dbReference>
<name>A0A6A3ZQN9_9STRA</name>
<feature type="transmembrane region" description="Helical" evidence="1">
    <location>
        <begin position="33"/>
        <end position="57"/>
    </location>
</feature>
<sequence>MIRFGIITFIMVGTLVFQMGKSIAGLTVEPRHIIVVALLAAIASVGTLYAVAVTTVFPVPFTMLLASPPSIVVFGACFVYFWGGQVRQNPSIEVDMKREQAVSRCQVALTFVYPLYISGFVSLSGIYQTMFVAVLPLIKLFARNWVANALKDHDDLKPQAVTFIVEVFSALYVSNALSNSSAWMATAVIMGVDLVVFWLASRDIVEVLNDVELLMEKIPQDHLIAKENFVQVAIRLTAIDADNLPQTPNPSSNSIGPTYLTQIEQWISSASVTMKRDAIHAREKALGRRPKRSQRLAKRLSEASDNSSLKDIFSREERALFIHQTARVLFITEFIISAEYVEVILPMAYGLHHITVYCLPNCVYYPSLASLSRSEFSTSMMAYCFLELLSLTLVIFVLGRILGFSTLRQLAFVLEMQAGIIQTQLVSLLLYIMLISLAHIGADFTFKFAWLRT</sequence>
<dbReference type="EMBL" id="QXGD01000407">
    <property type="protein sequence ID" value="KAE9240522.1"/>
    <property type="molecule type" value="Genomic_DNA"/>
</dbReference>
<evidence type="ECO:0000313" key="5">
    <source>
        <dbReference type="EMBL" id="KAE9240522.1"/>
    </source>
</evidence>
<dbReference type="Proteomes" id="UP000440732">
    <property type="component" value="Unassembled WGS sequence"/>
</dbReference>